<dbReference type="AlphaFoldDB" id="A0A9P7Z8G3"/>
<keyword evidence="1" id="KW-0812">Transmembrane</keyword>
<evidence type="ECO:0000313" key="2">
    <source>
        <dbReference type="EMBL" id="KAG9247222.1"/>
    </source>
</evidence>
<keyword evidence="3" id="KW-1185">Reference proteome</keyword>
<evidence type="ECO:0000313" key="3">
    <source>
        <dbReference type="Proteomes" id="UP000887226"/>
    </source>
</evidence>
<keyword evidence="1" id="KW-1133">Transmembrane helix</keyword>
<accession>A0A9P7Z8G3</accession>
<organism evidence="2 3">
    <name type="scientific">Calycina marina</name>
    <dbReference type="NCBI Taxonomy" id="1763456"/>
    <lineage>
        <taxon>Eukaryota</taxon>
        <taxon>Fungi</taxon>
        <taxon>Dikarya</taxon>
        <taxon>Ascomycota</taxon>
        <taxon>Pezizomycotina</taxon>
        <taxon>Leotiomycetes</taxon>
        <taxon>Helotiales</taxon>
        <taxon>Pezizellaceae</taxon>
        <taxon>Calycina</taxon>
    </lineage>
</organism>
<dbReference type="EMBL" id="MU253778">
    <property type="protein sequence ID" value="KAG9247222.1"/>
    <property type="molecule type" value="Genomic_DNA"/>
</dbReference>
<reference evidence="2" key="1">
    <citation type="journal article" date="2021" name="IMA Fungus">
        <title>Genomic characterization of three marine fungi, including Emericellopsis atlantica sp. nov. with signatures of a generalist lifestyle and marine biomass degradation.</title>
        <authorList>
            <person name="Hagestad O.C."/>
            <person name="Hou L."/>
            <person name="Andersen J.H."/>
            <person name="Hansen E.H."/>
            <person name="Altermark B."/>
            <person name="Li C."/>
            <person name="Kuhnert E."/>
            <person name="Cox R.J."/>
            <person name="Crous P.W."/>
            <person name="Spatafora J.W."/>
            <person name="Lail K."/>
            <person name="Amirebrahimi M."/>
            <person name="Lipzen A."/>
            <person name="Pangilinan J."/>
            <person name="Andreopoulos W."/>
            <person name="Hayes R.D."/>
            <person name="Ng V."/>
            <person name="Grigoriev I.V."/>
            <person name="Jackson S.A."/>
            <person name="Sutton T.D.S."/>
            <person name="Dobson A.D.W."/>
            <person name="Rama T."/>
        </authorList>
    </citation>
    <scope>NUCLEOTIDE SEQUENCE</scope>
    <source>
        <strain evidence="2">TRa3180A</strain>
    </source>
</reference>
<dbReference type="Proteomes" id="UP000887226">
    <property type="component" value="Unassembled WGS sequence"/>
</dbReference>
<feature type="transmembrane region" description="Helical" evidence="1">
    <location>
        <begin position="71"/>
        <end position="91"/>
    </location>
</feature>
<keyword evidence="1" id="KW-0472">Membrane</keyword>
<protein>
    <submittedName>
        <fullName evidence="2">Uncharacterized protein</fullName>
    </submittedName>
</protein>
<comment type="caution">
    <text evidence="2">The sequence shown here is derived from an EMBL/GenBank/DDBJ whole genome shotgun (WGS) entry which is preliminary data.</text>
</comment>
<sequence>MFWKGLCSLLNSLSLRRPVNFIHFASEAWDVSGIFTMGFVSESLGVGTSSARNSVVAGVGMLCFGIRTSKGVVNTFLAVFLGVFCFLVPFFRSADWIPVIQIVWCPIRFRCTFSGSQADRTPGSSLIDIYPANSPGVSELWKVDLVLLFCSVDASHAHIFSA</sequence>
<proteinExistence type="predicted"/>
<evidence type="ECO:0000256" key="1">
    <source>
        <dbReference type="SAM" id="Phobius"/>
    </source>
</evidence>
<name>A0A9P7Z8G3_9HELO</name>
<gene>
    <name evidence="2" type="ORF">BJ878DRAFT_209325</name>
</gene>